<dbReference type="EMBL" id="SPHZ02000006">
    <property type="protein sequence ID" value="KAF0914153.1"/>
    <property type="molecule type" value="Genomic_DNA"/>
</dbReference>
<accession>A0A6G1DNX0</accession>
<dbReference type="Proteomes" id="UP000479710">
    <property type="component" value="Unassembled WGS sequence"/>
</dbReference>
<gene>
    <name evidence="1" type="ORF">E2562_027575</name>
</gene>
<reference evidence="1 2" key="1">
    <citation type="submission" date="2019-11" db="EMBL/GenBank/DDBJ databases">
        <title>Whole genome sequence of Oryza granulata.</title>
        <authorList>
            <person name="Li W."/>
        </authorList>
    </citation>
    <scope>NUCLEOTIDE SEQUENCE [LARGE SCALE GENOMIC DNA]</scope>
    <source>
        <strain evidence="2">cv. Menghai</strain>
        <tissue evidence="1">Leaf</tissue>
    </source>
</reference>
<sequence>LPPSQHIQECCLARTTDTHKSLQQDGSCSCQMGLPAQFLLPDQHGKTEMPQQSPQQEHIGCSKAITAVPPRIRTVCWMEFTIWNVVELSSPVDISSMKRARPGVTSISAAASISVVDELCCLHIYAKQEIDIHQTLYWNINRW</sequence>
<dbReference type="OrthoDB" id="1938279at2759"/>
<organism evidence="1 2">
    <name type="scientific">Oryza meyeriana var. granulata</name>
    <dbReference type="NCBI Taxonomy" id="110450"/>
    <lineage>
        <taxon>Eukaryota</taxon>
        <taxon>Viridiplantae</taxon>
        <taxon>Streptophyta</taxon>
        <taxon>Embryophyta</taxon>
        <taxon>Tracheophyta</taxon>
        <taxon>Spermatophyta</taxon>
        <taxon>Magnoliopsida</taxon>
        <taxon>Liliopsida</taxon>
        <taxon>Poales</taxon>
        <taxon>Poaceae</taxon>
        <taxon>BOP clade</taxon>
        <taxon>Oryzoideae</taxon>
        <taxon>Oryzeae</taxon>
        <taxon>Oryzinae</taxon>
        <taxon>Oryza</taxon>
        <taxon>Oryza meyeriana</taxon>
    </lineage>
</organism>
<dbReference type="AlphaFoldDB" id="A0A6G1DNX0"/>
<protein>
    <submittedName>
        <fullName evidence="1">Uncharacterized protein</fullName>
    </submittedName>
</protein>
<keyword evidence="2" id="KW-1185">Reference proteome</keyword>
<evidence type="ECO:0000313" key="1">
    <source>
        <dbReference type="EMBL" id="KAF0914149.1"/>
    </source>
</evidence>
<dbReference type="EMBL" id="SPHZ02000006">
    <property type="protein sequence ID" value="KAF0914149.1"/>
    <property type="molecule type" value="Genomic_DNA"/>
</dbReference>
<name>A0A6G1DNX0_9ORYZ</name>
<comment type="caution">
    <text evidence="1">The sequence shown here is derived from an EMBL/GenBank/DDBJ whole genome shotgun (WGS) entry which is preliminary data.</text>
</comment>
<evidence type="ECO:0000313" key="2">
    <source>
        <dbReference type="Proteomes" id="UP000479710"/>
    </source>
</evidence>
<proteinExistence type="predicted"/>
<feature type="non-terminal residue" evidence="1">
    <location>
        <position position="1"/>
    </location>
</feature>